<sequence length="192" mass="18528">MFKLVVLSSVLALVAASPSTIGLGLGGLGLAGLAGPIAAPLAAPIAASLAAPIATPLAAPITAPWGTVTAHGVAVAPAIAAVPVLGHGINYRGPLSLAPGQPANILAADGRPLDTLSVNLDRAAHLTARAVNGGHLLRKRSAPLLAPALPAVHAAWPAAAIWPAARVGLSAPIGAPWGVGAIGHAGLIGHLG</sequence>
<reference evidence="2" key="1">
    <citation type="submission" date="2021-12" db="EMBL/GenBank/DDBJ databases">
        <authorList>
            <person name="King R."/>
        </authorList>
    </citation>
    <scope>NUCLEOTIDE SEQUENCE</scope>
</reference>
<reference evidence="2" key="2">
    <citation type="submission" date="2022-10" db="EMBL/GenBank/DDBJ databases">
        <authorList>
            <consortium name="ENA_rothamsted_submissions"/>
            <consortium name="culmorum"/>
            <person name="King R."/>
        </authorList>
    </citation>
    <scope>NUCLEOTIDE SEQUENCE</scope>
</reference>
<evidence type="ECO:0000256" key="1">
    <source>
        <dbReference type="SAM" id="SignalP"/>
    </source>
</evidence>
<organism evidence="2 3">
    <name type="scientific">Diatraea saccharalis</name>
    <name type="common">sugarcane borer</name>
    <dbReference type="NCBI Taxonomy" id="40085"/>
    <lineage>
        <taxon>Eukaryota</taxon>
        <taxon>Metazoa</taxon>
        <taxon>Ecdysozoa</taxon>
        <taxon>Arthropoda</taxon>
        <taxon>Hexapoda</taxon>
        <taxon>Insecta</taxon>
        <taxon>Pterygota</taxon>
        <taxon>Neoptera</taxon>
        <taxon>Endopterygota</taxon>
        <taxon>Lepidoptera</taxon>
        <taxon>Glossata</taxon>
        <taxon>Ditrysia</taxon>
        <taxon>Pyraloidea</taxon>
        <taxon>Crambidae</taxon>
        <taxon>Crambinae</taxon>
        <taxon>Diatraea</taxon>
    </lineage>
</organism>
<evidence type="ECO:0008006" key="4">
    <source>
        <dbReference type="Google" id="ProtNLM"/>
    </source>
</evidence>
<dbReference type="AlphaFoldDB" id="A0A9N9RCA7"/>
<accession>A0A9N9RCA7</accession>
<dbReference type="EMBL" id="OU893337">
    <property type="protein sequence ID" value="CAG9793823.1"/>
    <property type="molecule type" value="Genomic_DNA"/>
</dbReference>
<proteinExistence type="predicted"/>
<protein>
    <recommendedName>
        <fullName evidence="4">Cuticle protein</fullName>
    </recommendedName>
</protein>
<keyword evidence="1" id="KW-0732">Signal</keyword>
<keyword evidence="3" id="KW-1185">Reference proteome</keyword>
<name>A0A9N9RCA7_9NEOP</name>
<gene>
    <name evidence="2" type="ORF">DIATSA_LOCUS11236</name>
</gene>
<feature type="chain" id="PRO_5040361998" description="Cuticle protein" evidence="1">
    <location>
        <begin position="17"/>
        <end position="192"/>
    </location>
</feature>
<dbReference type="OrthoDB" id="7490114at2759"/>
<dbReference type="Proteomes" id="UP001153714">
    <property type="component" value="Chromosome 6"/>
</dbReference>
<evidence type="ECO:0000313" key="2">
    <source>
        <dbReference type="EMBL" id="CAG9793823.1"/>
    </source>
</evidence>
<evidence type="ECO:0000313" key="3">
    <source>
        <dbReference type="Proteomes" id="UP001153714"/>
    </source>
</evidence>
<feature type="signal peptide" evidence="1">
    <location>
        <begin position="1"/>
        <end position="16"/>
    </location>
</feature>